<keyword evidence="5 7" id="KW-0408">Iron</keyword>
<comment type="caution">
    <text evidence="8">The sequence shown here is derived from an EMBL/GenBank/DDBJ whole genome shotgun (WGS) entry which is preliminary data.</text>
</comment>
<dbReference type="FunFam" id="1.10.630.10:FF:000018">
    <property type="entry name" value="Cytochrome P450 monooxygenase"/>
    <property type="match status" value="1"/>
</dbReference>
<keyword evidence="2 7" id="KW-0349">Heme</keyword>
<reference evidence="8" key="1">
    <citation type="journal article" date="2014" name="Int. J. Syst. Evol. Microbiol.">
        <title>Complete genome sequence of Corynebacterium casei LMG S-19264T (=DSM 44701T), isolated from a smear-ripened cheese.</title>
        <authorList>
            <consortium name="US DOE Joint Genome Institute (JGI-PGF)"/>
            <person name="Walter F."/>
            <person name="Albersmeier A."/>
            <person name="Kalinowski J."/>
            <person name="Ruckert C."/>
        </authorList>
    </citation>
    <scope>NUCLEOTIDE SEQUENCE</scope>
    <source>
        <strain evidence="8">CGMCC 4.5737</strain>
    </source>
</reference>
<dbReference type="CDD" id="cd11029">
    <property type="entry name" value="CYP107-like"/>
    <property type="match status" value="1"/>
</dbReference>
<gene>
    <name evidence="8" type="ORF">GCM10012275_57180</name>
</gene>
<dbReference type="GO" id="GO:0005506">
    <property type="term" value="F:iron ion binding"/>
    <property type="evidence" value="ECO:0007669"/>
    <property type="project" value="InterPro"/>
</dbReference>
<dbReference type="GO" id="GO:0016705">
    <property type="term" value="F:oxidoreductase activity, acting on paired donors, with incorporation or reduction of molecular oxygen"/>
    <property type="evidence" value="ECO:0007669"/>
    <property type="project" value="InterPro"/>
</dbReference>
<evidence type="ECO:0000256" key="3">
    <source>
        <dbReference type="ARBA" id="ARBA00022723"/>
    </source>
</evidence>
<dbReference type="PROSITE" id="PS00086">
    <property type="entry name" value="CYTOCHROME_P450"/>
    <property type="match status" value="1"/>
</dbReference>
<keyword evidence="4 7" id="KW-0560">Oxidoreductase</keyword>
<dbReference type="EMBL" id="BMMK01000043">
    <property type="protein sequence ID" value="GGM79126.1"/>
    <property type="molecule type" value="Genomic_DNA"/>
</dbReference>
<keyword evidence="6 7" id="KW-0503">Monooxygenase</keyword>
<proteinExistence type="inferred from homology"/>
<evidence type="ECO:0000313" key="9">
    <source>
        <dbReference type="Proteomes" id="UP000637578"/>
    </source>
</evidence>
<dbReference type="Gene3D" id="1.10.630.10">
    <property type="entry name" value="Cytochrome P450"/>
    <property type="match status" value="1"/>
</dbReference>
<dbReference type="PRINTS" id="PR00385">
    <property type="entry name" value="P450"/>
</dbReference>
<sequence>MAQDHGAGQGNNGVFTPEFEANPHPIYAVLRDKDAVHAIGLPSGKHAWLVTRYADARKALADPRLSTDVRRFGHLDAFALVPADLRRAMTSHMLNADPPHHARLRRLVADVFTPRRIEAMRPLVERLAADLLEGIDPDRADLVRDFAAPLPAGVLCELLGIPAADQDRFREWSTVIVAGRLAADRFPAAATAMYHYLRQLLAAKRRQPADDLLSELVAARVENDRLSEDELSSMVFLFLVAGQETAANLIGTALYLFLRHPDQLALLRQRPELLPEAIEEVLRYESPVEMATHRFVAADLELGGQAIPAGDVVLVALNSANRDGDRFDDADRLDLARRDNPHLAFGHGVHFCLGAQLARLEARVALAAALDRFAELRLAVADAELVWRPGVLRGLVALPVRLCPRDLVD</sequence>
<evidence type="ECO:0000256" key="5">
    <source>
        <dbReference type="ARBA" id="ARBA00023004"/>
    </source>
</evidence>
<evidence type="ECO:0000313" key="8">
    <source>
        <dbReference type="EMBL" id="GGM79126.1"/>
    </source>
</evidence>
<dbReference type="InterPro" id="IPR017972">
    <property type="entry name" value="Cyt_P450_CS"/>
</dbReference>
<dbReference type="Proteomes" id="UP000637578">
    <property type="component" value="Unassembled WGS sequence"/>
</dbReference>
<evidence type="ECO:0000256" key="6">
    <source>
        <dbReference type="ARBA" id="ARBA00023033"/>
    </source>
</evidence>
<name>A0A8J3CJY1_9PSEU</name>
<dbReference type="InterPro" id="IPR002397">
    <property type="entry name" value="Cyt_P450_B"/>
</dbReference>
<dbReference type="GO" id="GO:0020037">
    <property type="term" value="F:heme binding"/>
    <property type="evidence" value="ECO:0007669"/>
    <property type="project" value="InterPro"/>
</dbReference>
<dbReference type="SUPFAM" id="SSF48264">
    <property type="entry name" value="Cytochrome P450"/>
    <property type="match status" value="1"/>
</dbReference>
<keyword evidence="3 7" id="KW-0479">Metal-binding</keyword>
<dbReference type="PRINTS" id="PR00359">
    <property type="entry name" value="BP450"/>
</dbReference>
<dbReference type="GO" id="GO:0004497">
    <property type="term" value="F:monooxygenase activity"/>
    <property type="evidence" value="ECO:0007669"/>
    <property type="project" value="UniProtKB-KW"/>
</dbReference>
<evidence type="ECO:0000256" key="4">
    <source>
        <dbReference type="ARBA" id="ARBA00023002"/>
    </source>
</evidence>
<dbReference type="InterPro" id="IPR001128">
    <property type="entry name" value="Cyt_P450"/>
</dbReference>
<protein>
    <submittedName>
        <fullName evidence="8">Cytochrome P450 hydroxylase</fullName>
    </submittedName>
</protein>
<evidence type="ECO:0000256" key="2">
    <source>
        <dbReference type="ARBA" id="ARBA00022617"/>
    </source>
</evidence>
<dbReference type="PANTHER" id="PTHR46696:SF1">
    <property type="entry name" value="CYTOCHROME P450 YJIB-RELATED"/>
    <property type="match status" value="1"/>
</dbReference>
<keyword evidence="9" id="KW-1185">Reference proteome</keyword>
<comment type="similarity">
    <text evidence="1 7">Belongs to the cytochrome P450 family.</text>
</comment>
<accession>A0A8J3CJY1</accession>
<dbReference type="Pfam" id="PF00067">
    <property type="entry name" value="p450"/>
    <property type="match status" value="1"/>
</dbReference>
<dbReference type="InterPro" id="IPR036396">
    <property type="entry name" value="Cyt_P450_sf"/>
</dbReference>
<dbReference type="AlphaFoldDB" id="A0A8J3CJY1"/>
<dbReference type="PANTHER" id="PTHR46696">
    <property type="entry name" value="P450, PUTATIVE (EUROFUNG)-RELATED"/>
    <property type="match status" value="1"/>
</dbReference>
<evidence type="ECO:0000256" key="7">
    <source>
        <dbReference type="RuleBase" id="RU000461"/>
    </source>
</evidence>
<reference evidence="8" key="2">
    <citation type="submission" date="2020-09" db="EMBL/GenBank/DDBJ databases">
        <authorList>
            <person name="Sun Q."/>
            <person name="Zhou Y."/>
        </authorList>
    </citation>
    <scope>NUCLEOTIDE SEQUENCE</scope>
    <source>
        <strain evidence="8">CGMCC 4.5737</strain>
    </source>
</reference>
<organism evidence="8 9">
    <name type="scientific">Longimycelium tulufanense</name>
    <dbReference type="NCBI Taxonomy" id="907463"/>
    <lineage>
        <taxon>Bacteria</taxon>
        <taxon>Bacillati</taxon>
        <taxon>Actinomycetota</taxon>
        <taxon>Actinomycetes</taxon>
        <taxon>Pseudonocardiales</taxon>
        <taxon>Pseudonocardiaceae</taxon>
        <taxon>Longimycelium</taxon>
    </lineage>
</organism>
<evidence type="ECO:0000256" key="1">
    <source>
        <dbReference type="ARBA" id="ARBA00010617"/>
    </source>
</evidence>